<accession>A0A5B8NKD0</accession>
<proteinExistence type="predicted"/>
<dbReference type="Pfam" id="PF08872">
    <property type="entry name" value="KGK"/>
    <property type="match status" value="1"/>
</dbReference>
<evidence type="ECO:0000313" key="2">
    <source>
        <dbReference type="Proteomes" id="UP000318453"/>
    </source>
</evidence>
<sequence>MNQNIETLEGKEVICMPPQGLIQHDTFIKSEQFLKELQLILTNQSKNAIPPRLLSTWLSEGRECEMLSPNQDWRKGKLRIKLELEFIPDEVETEENIESQNHQFLNKFRQ</sequence>
<name>A0A5B8NKD0_9CHRO</name>
<dbReference type="OrthoDB" id="562741at2"/>
<reference evidence="1" key="1">
    <citation type="submission" date="2019-08" db="EMBL/GenBank/DDBJ databases">
        <title>Carotenoids and Carotenoid Binding Proteins in the Halophilic Cyanobacterium Euhalothece sp. ZM00.</title>
        <authorList>
            <person name="Cho S.M."/>
            <person name="Song J.Y."/>
            <person name="Park Y.-I."/>
        </authorList>
    </citation>
    <scope>NUCLEOTIDE SEQUENCE [LARGE SCALE GENOMIC DNA]</scope>
    <source>
        <strain evidence="1">Z-M001</strain>
    </source>
</reference>
<evidence type="ECO:0000313" key="1">
    <source>
        <dbReference type="EMBL" id="QDZ39436.1"/>
    </source>
</evidence>
<dbReference type="RefSeq" id="WP_146295038.1">
    <property type="nucleotide sequence ID" value="NZ_CP042326.1"/>
</dbReference>
<dbReference type="AlphaFoldDB" id="A0A5B8NKD0"/>
<dbReference type="KEGG" id="enn:FRE64_05560"/>
<protein>
    <recommendedName>
        <fullName evidence="3">KGK domain-containing protein</fullName>
    </recommendedName>
</protein>
<evidence type="ECO:0008006" key="3">
    <source>
        <dbReference type="Google" id="ProtNLM"/>
    </source>
</evidence>
<keyword evidence="2" id="KW-1185">Reference proteome</keyword>
<dbReference type="InterPro" id="IPR014971">
    <property type="entry name" value="KGK"/>
</dbReference>
<dbReference type="EMBL" id="CP042326">
    <property type="protein sequence ID" value="QDZ39436.1"/>
    <property type="molecule type" value="Genomic_DNA"/>
</dbReference>
<dbReference type="Proteomes" id="UP000318453">
    <property type="component" value="Chromosome"/>
</dbReference>
<gene>
    <name evidence="1" type="ORF">FRE64_05560</name>
</gene>
<organism evidence="1 2">
    <name type="scientific">Euhalothece natronophila Z-M001</name>
    <dbReference type="NCBI Taxonomy" id="522448"/>
    <lineage>
        <taxon>Bacteria</taxon>
        <taxon>Bacillati</taxon>
        <taxon>Cyanobacteriota</taxon>
        <taxon>Cyanophyceae</taxon>
        <taxon>Oscillatoriophycideae</taxon>
        <taxon>Chroococcales</taxon>
        <taxon>Halothecacae</taxon>
        <taxon>Halothece cluster</taxon>
        <taxon>Euhalothece</taxon>
    </lineage>
</organism>